<protein>
    <submittedName>
        <fullName evidence="2">Uncharacterized protein</fullName>
    </submittedName>
</protein>
<feature type="transmembrane region" description="Helical" evidence="1">
    <location>
        <begin position="6"/>
        <end position="21"/>
    </location>
</feature>
<dbReference type="AlphaFoldDB" id="A0A7V4XSJ0"/>
<proteinExistence type="predicted"/>
<name>A0A7V4XSJ0_9BACT</name>
<reference evidence="2" key="1">
    <citation type="journal article" date="2020" name="mSystems">
        <title>Genome- and Community-Level Interaction Insights into Carbon Utilization and Element Cycling Functions of Hydrothermarchaeota in Hydrothermal Sediment.</title>
        <authorList>
            <person name="Zhou Z."/>
            <person name="Liu Y."/>
            <person name="Xu W."/>
            <person name="Pan J."/>
            <person name="Luo Z.H."/>
            <person name="Li M."/>
        </authorList>
    </citation>
    <scope>NUCLEOTIDE SEQUENCE [LARGE SCALE GENOMIC DNA]</scope>
    <source>
        <strain evidence="2">SpSt-855</strain>
    </source>
</reference>
<keyword evidence="1" id="KW-0472">Membrane</keyword>
<keyword evidence="1" id="KW-0812">Transmembrane</keyword>
<gene>
    <name evidence="2" type="ORF">ENW50_06845</name>
</gene>
<sequence length="174" mass="19946">MPVPLLLVLVLATMLVYYTYWKRKQDRVRSSNWDWIASQLRSNNEFNFDSVSRRYLYEDGITATPSNVWEKINGVAGLWAMFRNAGLFLRLVDYATDHGAEAPEELLESLRADAIQIRVAVLLATVKYLSTYSQVAASVNAHRAATAYSSMLTHMTRLFQDHSTLLFPRFLECM</sequence>
<comment type="caution">
    <text evidence="2">The sequence shown here is derived from an EMBL/GenBank/DDBJ whole genome shotgun (WGS) entry which is preliminary data.</text>
</comment>
<keyword evidence="1" id="KW-1133">Transmembrane helix</keyword>
<evidence type="ECO:0000256" key="1">
    <source>
        <dbReference type="SAM" id="Phobius"/>
    </source>
</evidence>
<evidence type="ECO:0000313" key="2">
    <source>
        <dbReference type="EMBL" id="HGY94388.1"/>
    </source>
</evidence>
<dbReference type="EMBL" id="DTKL01000039">
    <property type="protein sequence ID" value="HGY94388.1"/>
    <property type="molecule type" value="Genomic_DNA"/>
</dbReference>
<accession>A0A7V4XSJ0</accession>
<organism evidence="2">
    <name type="scientific">Acidobacterium capsulatum</name>
    <dbReference type="NCBI Taxonomy" id="33075"/>
    <lineage>
        <taxon>Bacteria</taxon>
        <taxon>Pseudomonadati</taxon>
        <taxon>Acidobacteriota</taxon>
        <taxon>Terriglobia</taxon>
        <taxon>Terriglobales</taxon>
        <taxon>Acidobacteriaceae</taxon>
        <taxon>Acidobacterium</taxon>
    </lineage>
</organism>